<dbReference type="Gene3D" id="1.25.10.10">
    <property type="entry name" value="Leucine-rich Repeat Variant"/>
    <property type="match status" value="2"/>
</dbReference>
<dbReference type="Proteomes" id="UP001550210">
    <property type="component" value="Unassembled WGS sequence"/>
</dbReference>
<comment type="caution">
    <text evidence="1">The sequence shown here is derived from an EMBL/GenBank/DDBJ whole genome shotgun (WGS) entry which is preliminary data.</text>
</comment>
<dbReference type="RefSeq" id="WP_355393114.1">
    <property type="nucleotide sequence ID" value="NZ_JBEXPZ010000006.1"/>
</dbReference>
<protein>
    <recommendedName>
        <fullName evidence="3">Leucine rich repeat (LRR) protein</fullName>
    </recommendedName>
</protein>
<accession>A0ABV2URF9</accession>
<dbReference type="InterPro" id="IPR011989">
    <property type="entry name" value="ARM-like"/>
</dbReference>
<keyword evidence="2" id="KW-1185">Reference proteome</keyword>
<dbReference type="SUPFAM" id="SSF48371">
    <property type="entry name" value="ARM repeat"/>
    <property type="match status" value="1"/>
</dbReference>
<evidence type="ECO:0000313" key="1">
    <source>
        <dbReference type="EMBL" id="MET9844116.1"/>
    </source>
</evidence>
<evidence type="ECO:0000313" key="2">
    <source>
        <dbReference type="Proteomes" id="UP001550210"/>
    </source>
</evidence>
<gene>
    <name evidence="1" type="ORF">ABZZ21_05945</name>
</gene>
<name>A0ABV2URF9_9ACTN</name>
<sequence length="466" mass="51383">MTYEMTYERNEVIPGLVLNRAASTGVLLRLMRPEAKAAWLWLCRRAELPAAVVDAFVSHPDWRMRASFAQSEVAPAADRARLVDDADRRVLLELAHGPTPFRAVTEPLPDAVYTRLLTTADPEVRRTAAMSPSIPARVLAGHTGHHDPGVRTGVCRAWDALTPADREALLGDPDAAVRAAAARHACRTDPAHTDGVLAAMTPVHRREILAGACLPRATAERLMDLDDPYDRQTLAGNPSLPPDLVARLAVDPEHDVRRAVSARPELTEEQRAAVDHSVRRSDALRPLGWVLALDGDSDALRACAASAHRWLRRNAAVHPALPADLVERLAEDEDFVVRLMICEKQPDAPAGALLRTVLEWDGRSVHDMLRLPQFPGKGLARYADHEEPRLRRLAVEDPDTAPEVIERLTRDEAVWVRRAAASDPRLTRERIEELLRDPDTARPAASNPRLAEADMHRLLDAVAVPA</sequence>
<evidence type="ECO:0008006" key="3">
    <source>
        <dbReference type="Google" id="ProtNLM"/>
    </source>
</evidence>
<reference evidence="1 2" key="1">
    <citation type="submission" date="2024-06" db="EMBL/GenBank/DDBJ databases">
        <title>The Natural Products Discovery Center: Release of the First 8490 Sequenced Strains for Exploring Actinobacteria Biosynthetic Diversity.</title>
        <authorList>
            <person name="Kalkreuter E."/>
            <person name="Kautsar S.A."/>
            <person name="Yang D."/>
            <person name="Bader C.D."/>
            <person name="Teijaro C.N."/>
            <person name="Fluegel L."/>
            <person name="Davis C.M."/>
            <person name="Simpson J.R."/>
            <person name="Lauterbach L."/>
            <person name="Steele A.D."/>
            <person name="Gui C."/>
            <person name="Meng S."/>
            <person name="Li G."/>
            <person name="Viehrig K."/>
            <person name="Ye F."/>
            <person name="Su P."/>
            <person name="Kiefer A.F."/>
            <person name="Nichols A."/>
            <person name="Cepeda A.J."/>
            <person name="Yan W."/>
            <person name="Fan B."/>
            <person name="Jiang Y."/>
            <person name="Adhikari A."/>
            <person name="Zheng C.-J."/>
            <person name="Schuster L."/>
            <person name="Cowan T.M."/>
            <person name="Smanski M.J."/>
            <person name="Chevrette M.G."/>
            <person name="De Carvalho L.P.S."/>
            <person name="Shen B."/>
        </authorList>
    </citation>
    <scope>NUCLEOTIDE SEQUENCE [LARGE SCALE GENOMIC DNA]</scope>
    <source>
        <strain evidence="1 2">NPDC006434</strain>
    </source>
</reference>
<organism evidence="1 2">
    <name type="scientific">Streptomyces ossamyceticus</name>
    <dbReference type="NCBI Taxonomy" id="249581"/>
    <lineage>
        <taxon>Bacteria</taxon>
        <taxon>Bacillati</taxon>
        <taxon>Actinomycetota</taxon>
        <taxon>Actinomycetes</taxon>
        <taxon>Kitasatosporales</taxon>
        <taxon>Streptomycetaceae</taxon>
        <taxon>Streptomyces</taxon>
    </lineage>
</organism>
<proteinExistence type="predicted"/>
<dbReference type="EMBL" id="JBEXPZ010000006">
    <property type="protein sequence ID" value="MET9844116.1"/>
    <property type="molecule type" value="Genomic_DNA"/>
</dbReference>
<dbReference type="InterPro" id="IPR016024">
    <property type="entry name" value="ARM-type_fold"/>
</dbReference>